<proteinExistence type="predicted"/>
<sequence length="119" mass="12679">KMFKVGALTLVSFGFLAGCDTRPLGDLSYSEQQEMLVKFTATCAEAGVTEKSPEYRTCVQTEINAENAKRARQSDGMTKFGQGLSVAGNNYSAAARANAPVTCRTTQAVGWGSSTTTCY</sequence>
<gene>
    <name evidence="1" type="ORF">LCGC14_0644990</name>
</gene>
<feature type="non-terminal residue" evidence="1">
    <location>
        <position position="1"/>
    </location>
</feature>
<organism evidence="1">
    <name type="scientific">marine sediment metagenome</name>
    <dbReference type="NCBI Taxonomy" id="412755"/>
    <lineage>
        <taxon>unclassified sequences</taxon>
        <taxon>metagenomes</taxon>
        <taxon>ecological metagenomes</taxon>
    </lineage>
</organism>
<accession>A0A0F9RHI3</accession>
<protein>
    <submittedName>
        <fullName evidence="1">Uncharacterized protein</fullName>
    </submittedName>
</protein>
<evidence type="ECO:0000313" key="1">
    <source>
        <dbReference type="EMBL" id="KKN49202.1"/>
    </source>
</evidence>
<reference evidence="1" key="1">
    <citation type="journal article" date="2015" name="Nature">
        <title>Complex archaea that bridge the gap between prokaryotes and eukaryotes.</title>
        <authorList>
            <person name="Spang A."/>
            <person name="Saw J.H."/>
            <person name="Jorgensen S.L."/>
            <person name="Zaremba-Niedzwiedzka K."/>
            <person name="Martijn J."/>
            <person name="Lind A.E."/>
            <person name="van Eijk R."/>
            <person name="Schleper C."/>
            <person name="Guy L."/>
            <person name="Ettema T.J."/>
        </authorList>
    </citation>
    <scope>NUCLEOTIDE SEQUENCE</scope>
</reference>
<name>A0A0F9RHI3_9ZZZZ</name>
<dbReference type="AlphaFoldDB" id="A0A0F9RHI3"/>
<dbReference type="EMBL" id="LAZR01001178">
    <property type="protein sequence ID" value="KKN49202.1"/>
    <property type="molecule type" value="Genomic_DNA"/>
</dbReference>
<comment type="caution">
    <text evidence="1">The sequence shown here is derived from an EMBL/GenBank/DDBJ whole genome shotgun (WGS) entry which is preliminary data.</text>
</comment>